<keyword evidence="2" id="KW-1185">Reference proteome</keyword>
<dbReference type="Proteomes" id="UP000289738">
    <property type="component" value="Chromosome A07"/>
</dbReference>
<dbReference type="EMBL" id="SDMP01000007">
    <property type="protein sequence ID" value="RYR49446.1"/>
    <property type="molecule type" value="Genomic_DNA"/>
</dbReference>
<gene>
    <name evidence="1" type="ORF">Ahy_A07g035941</name>
</gene>
<evidence type="ECO:0000313" key="2">
    <source>
        <dbReference type="Proteomes" id="UP000289738"/>
    </source>
</evidence>
<name>A0A445CES6_ARAHY</name>
<proteinExistence type="predicted"/>
<comment type="caution">
    <text evidence="1">The sequence shown here is derived from an EMBL/GenBank/DDBJ whole genome shotgun (WGS) entry which is preliminary data.</text>
</comment>
<accession>A0A445CES6</accession>
<organism evidence="1 2">
    <name type="scientific">Arachis hypogaea</name>
    <name type="common">Peanut</name>
    <dbReference type="NCBI Taxonomy" id="3818"/>
    <lineage>
        <taxon>Eukaryota</taxon>
        <taxon>Viridiplantae</taxon>
        <taxon>Streptophyta</taxon>
        <taxon>Embryophyta</taxon>
        <taxon>Tracheophyta</taxon>
        <taxon>Spermatophyta</taxon>
        <taxon>Magnoliopsida</taxon>
        <taxon>eudicotyledons</taxon>
        <taxon>Gunneridae</taxon>
        <taxon>Pentapetalae</taxon>
        <taxon>rosids</taxon>
        <taxon>fabids</taxon>
        <taxon>Fabales</taxon>
        <taxon>Fabaceae</taxon>
        <taxon>Papilionoideae</taxon>
        <taxon>50 kb inversion clade</taxon>
        <taxon>dalbergioids sensu lato</taxon>
        <taxon>Dalbergieae</taxon>
        <taxon>Pterocarpus clade</taxon>
        <taxon>Arachis</taxon>
    </lineage>
</organism>
<dbReference type="AlphaFoldDB" id="A0A445CES6"/>
<evidence type="ECO:0000313" key="1">
    <source>
        <dbReference type="EMBL" id="RYR49446.1"/>
    </source>
</evidence>
<protein>
    <recommendedName>
        <fullName evidence="3">Aminotransferase-like plant mobile domain-containing protein</fullName>
    </recommendedName>
</protein>
<reference evidence="1 2" key="1">
    <citation type="submission" date="2019-01" db="EMBL/GenBank/DDBJ databases">
        <title>Sequencing of cultivated peanut Arachis hypogaea provides insights into genome evolution and oil improvement.</title>
        <authorList>
            <person name="Chen X."/>
        </authorList>
    </citation>
    <scope>NUCLEOTIDE SEQUENCE [LARGE SCALE GENOMIC DNA]</scope>
    <source>
        <strain evidence="2">cv. Fuhuasheng</strain>
        <tissue evidence="1">Leaves</tissue>
    </source>
</reference>
<evidence type="ECO:0008006" key="3">
    <source>
        <dbReference type="Google" id="ProtNLM"/>
    </source>
</evidence>
<sequence length="84" mass="9704">MDSPYQRRRAIGYFGVYSKMCEMSDFLFAGFDPIRGYVDDICPDEASIGSACVMHLYRALCLVSRYDTKEMDGPLNLLFVWAWK</sequence>